<dbReference type="SUPFAM" id="SSF52402">
    <property type="entry name" value="Adenine nucleotide alpha hydrolases-like"/>
    <property type="match status" value="1"/>
</dbReference>
<dbReference type="Gene3D" id="3.40.50.620">
    <property type="entry name" value="HUPs"/>
    <property type="match status" value="1"/>
</dbReference>
<dbReference type="Pfam" id="PF00582">
    <property type="entry name" value="Usp"/>
    <property type="match status" value="1"/>
</dbReference>
<dbReference type="PANTHER" id="PTHR46268">
    <property type="entry name" value="STRESS RESPONSE PROTEIN NHAX"/>
    <property type="match status" value="1"/>
</dbReference>
<keyword evidence="4" id="KW-1185">Reference proteome</keyword>
<gene>
    <name evidence="3" type="ORF">WB794_05575</name>
</gene>
<dbReference type="AlphaFoldDB" id="A0AAW9R3D2"/>
<reference evidence="3 4" key="1">
    <citation type="journal article" date="2016" name="Antonie Van Leeuwenhoek">
        <title>Denitratimonas tolerans gen. nov., sp. nov., a denitrifying bacterium isolated from a bioreactor for tannery wastewater treatment.</title>
        <authorList>
            <person name="Han S.I."/>
            <person name="Kim J.O."/>
            <person name="Lee Y.R."/>
            <person name="Ekpeghere K.I."/>
            <person name="Koh S.C."/>
            <person name="Whang K.S."/>
        </authorList>
    </citation>
    <scope>NUCLEOTIDE SEQUENCE [LARGE SCALE GENOMIC DNA]</scope>
    <source>
        <strain evidence="3 4">KACC 17565</strain>
    </source>
</reference>
<proteinExistence type="inferred from homology"/>
<dbReference type="EMBL" id="JBBDHC010000006">
    <property type="protein sequence ID" value="MEJ1249141.1"/>
    <property type="molecule type" value="Genomic_DNA"/>
</dbReference>
<dbReference type="InterPro" id="IPR014729">
    <property type="entry name" value="Rossmann-like_a/b/a_fold"/>
</dbReference>
<name>A0AAW9R3D2_9GAMM</name>
<comment type="caution">
    <text evidence="3">The sequence shown here is derived from an EMBL/GenBank/DDBJ whole genome shotgun (WGS) entry which is preliminary data.</text>
</comment>
<comment type="similarity">
    <text evidence="1">Belongs to the universal stress protein A family.</text>
</comment>
<dbReference type="PANTHER" id="PTHR46268:SF15">
    <property type="entry name" value="UNIVERSAL STRESS PROTEIN HP_0031"/>
    <property type="match status" value="1"/>
</dbReference>
<organism evidence="3 4">
    <name type="scientific">Denitratimonas tolerans</name>
    <dbReference type="NCBI Taxonomy" id="1338420"/>
    <lineage>
        <taxon>Bacteria</taxon>
        <taxon>Pseudomonadati</taxon>
        <taxon>Pseudomonadota</taxon>
        <taxon>Gammaproteobacteria</taxon>
        <taxon>Lysobacterales</taxon>
        <taxon>Lysobacteraceae</taxon>
        <taxon>Denitratimonas</taxon>
    </lineage>
</organism>
<accession>A0AAW9R3D2</accession>
<dbReference type="CDD" id="cd00293">
    <property type="entry name" value="USP-like"/>
    <property type="match status" value="1"/>
</dbReference>
<sequence>MYRKILIATDGSELSGKGVEHGLKLAAALGAEALLVTVTDPWQPVSTWTASSEMAEEYRKRMATEAERILDEAAKRASELGVTHHGLHVPDRYPAEAILETSAGHGCDLVVMATHGRRGLGRLLIGSQANAVITHSRIPVLVVR</sequence>
<evidence type="ECO:0000313" key="3">
    <source>
        <dbReference type="EMBL" id="MEJ1249141.1"/>
    </source>
</evidence>
<dbReference type="Proteomes" id="UP001364472">
    <property type="component" value="Unassembled WGS sequence"/>
</dbReference>
<dbReference type="InterPro" id="IPR006015">
    <property type="entry name" value="Universal_stress_UspA"/>
</dbReference>
<evidence type="ECO:0000256" key="1">
    <source>
        <dbReference type="ARBA" id="ARBA00008791"/>
    </source>
</evidence>
<dbReference type="InterPro" id="IPR006016">
    <property type="entry name" value="UspA"/>
</dbReference>
<feature type="domain" description="UspA" evidence="2">
    <location>
        <begin position="1"/>
        <end position="144"/>
    </location>
</feature>
<dbReference type="RefSeq" id="WP_337334857.1">
    <property type="nucleotide sequence ID" value="NZ_JBBDHC010000006.1"/>
</dbReference>
<evidence type="ECO:0000259" key="2">
    <source>
        <dbReference type="Pfam" id="PF00582"/>
    </source>
</evidence>
<evidence type="ECO:0000313" key="4">
    <source>
        <dbReference type="Proteomes" id="UP001364472"/>
    </source>
</evidence>
<dbReference type="PRINTS" id="PR01438">
    <property type="entry name" value="UNVRSLSTRESS"/>
</dbReference>
<protein>
    <submittedName>
        <fullName evidence="3">Universal stress protein</fullName>
    </submittedName>
</protein>